<keyword evidence="1" id="KW-0614">Plasmid</keyword>
<dbReference type="InterPro" id="IPR008551">
    <property type="entry name" value="TANGO2"/>
</dbReference>
<name>A0A5P9CQU6_9VIBR</name>
<proteinExistence type="predicted"/>
<protein>
    <recommendedName>
        <fullName evidence="3">Transport and Golgi organization protein 2</fullName>
    </recommendedName>
</protein>
<evidence type="ECO:0000313" key="2">
    <source>
        <dbReference type="Proteomes" id="UP000326936"/>
    </source>
</evidence>
<dbReference type="Pfam" id="PF05742">
    <property type="entry name" value="TANGO2"/>
    <property type="match status" value="1"/>
</dbReference>
<geneLocation type="plasmid" evidence="2">
    <name>pthaf100_a</name>
</geneLocation>
<dbReference type="Proteomes" id="UP000326936">
    <property type="component" value="Plasmid pTHAF100_a"/>
</dbReference>
<dbReference type="AlphaFoldDB" id="A0A5P9CQU6"/>
<evidence type="ECO:0008006" key="3">
    <source>
        <dbReference type="Google" id="ProtNLM"/>
    </source>
</evidence>
<evidence type="ECO:0000313" key="1">
    <source>
        <dbReference type="EMBL" id="QFT28331.1"/>
    </source>
</evidence>
<keyword evidence="2" id="KW-1185">Reference proteome</keyword>
<reference evidence="1 2" key="1">
    <citation type="submission" date="2019-10" db="EMBL/GenBank/DDBJ databases">
        <title>Complete genome sequence of Vibrio sp. strain THAF100, isolated from non-filtered water from the water column of tank 6 of a marine aquarium containing stony-coral fragments. Water maintained at 26 degree C.</title>
        <authorList>
            <person name="Ruckert C."/>
            <person name="Franco A."/>
            <person name="Kalinowski J."/>
            <person name="Glaeser S."/>
        </authorList>
    </citation>
    <scope>NUCLEOTIDE SEQUENCE [LARGE SCALE GENOMIC DNA]</scope>
    <source>
        <strain evidence="1 2">THAF100</strain>
        <plasmid evidence="2">pthaf100_a</plasmid>
    </source>
</reference>
<sequence precursor="true">MCTLSWIYHNRDHYEVYFNRDEQRTRLAAIEPQDLILDDTHCLMPIDSVGGGSWISTNQYGVTICLLNYYQGQSPQGILTSRGLVVKALAGSDSSLAVNVRLSEIDLSSCAPFTLVSFDLSGSKQANGWTWDGKELQQSVVNTPVISASKHFRAARRYRIELYERLRQSNDKQHLGVLFHLNRDKDCPHLSPLMSRDDARTVSFTSVSVCAGKQEMHYQSIDDTGCIDFEIIKKCLMTNMTEQGVFK</sequence>
<gene>
    <name evidence="1" type="ORF">FIV01_18215</name>
</gene>
<accession>A0A5P9CQU6</accession>
<dbReference type="EMBL" id="CP045351">
    <property type="protein sequence ID" value="QFT28331.1"/>
    <property type="molecule type" value="Genomic_DNA"/>
</dbReference>
<dbReference type="KEGG" id="vaq:FIV01_18215"/>
<dbReference type="OrthoDB" id="1113830at2"/>
<organism evidence="1 2">
    <name type="scientific">Vibrio aquimaris</name>
    <dbReference type="NCBI Taxonomy" id="2587862"/>
    <lineage>
        <taxon>Bacteria</taxon>
        <taxon>Pseudomonadati</taxon>
        <taxon>Pseudomonadota</taxon>
        <taxon>Gammaproteobacteria</taxon>
        <taxon>Vibrionales</taxon>
        <taxon>Vibrionaceae</taxon>
        <taxon>Vibrio</taxon>
    </lineage>
</organism>
<dbReference type="RefSeq" id="WP_152432343.1">
    <property type="nucleotide sequence ID" value="NZ_CBCSDK010000026.1"/>
</dbReference>